<protein>
    <submittedName>
        <fullName evidence="1">Uncharacterized protein</fullName>
    </submittedName>
</protein>
<organism evidence="1 2">
    <name type="scientific">Sphingomonas kyeonggiensis</name>
    <dbReference type="NCBI Taxonomy" id="1268553"/>
    <lineage>
        <taxon>Bacteria</taxon>
        <taxon>Pseudomonadati</taxon>
        <taxon>Pseudomonadota</taxon>
        <taxon>Alphaproteobacteria</taxon>
        <taxon>Sphingomonadales</taxon>
        <taxon>Sphingomonadaceae</taxon>
        <taxon>Sphingomonas</taxon>
    </lineage>
</organism>
<reference evidence="1 2" key="1">
    <citation type="submission" date="2020-08" db="EMBL/GenBank/DDBJ databases">
        <title>Functional genomics of gut bacteria from endangered species of beetles.</title>
        <authorList>
            <person name="Carlos-Shanley C."/>
        </authorList>
    </citation>
    <scope>NUCLEOTIDE SEQUENCE [LARGE SCALE GENOMIC DNA]</scope>
    <source>
        <strain evidence="1 2">S00224</strain>
    </source>
</reference>
<dbReference type="EMBL" id="JACHLN010000001">
    <property type="protein sequence ID" value="MBB4837729.1"/>
    <property type="molecule type" value="Genomic_DNA"/>
</dbReference>
<name>A0A7W7JYQ6_9SPHN</name>
<sequence>MLDEEFAVAQHIARSVREATHCLYRHGGHAVPQKCAFLLGYKASIKWLASEGIVPNECYGLVCTFDDE</sequence>
<gene>
    <name evidence="1" type="ORF">HNP52_000780</name>
</gene>
<accession>A0A7W7JYQ6</accession>
<evidence type="ECO:0000313" key="2">
    <source>
        <dbReference type="Proteomes" id="UP000575241"/>
    </source>
</evidence>
<comment type="caution">
    <text evidence="1">The sequence shown here is derived from an EMBL/GenBank/DDBJ whole genome shotgun (WGS) entry which is preliminary data.</text>
</comment>
<proteinExistence type="predicted"/>
<dbReference type="RefSeq" id="WP_184162718.1">
    <property type="nucleotide sequence ID" value="NZ_JACHLN010000001.1"/>
</dbReference>
<keyword evidence="2" id="KW-1185">Reference proteome</keyword>
<dbReference type="AlphaFoldDB" id="A0A7W7JYQ6"/>
<dbReference type="Proteomes" id="UP000575241">
    <property type="component" value="Unassembled WGS sequence"/>
</dbReference>
<evidence type="ECO:0000313" key="1">
    <source>
        <dbReference type="EMBL" id="MBB4837729.1"/>
    </source>
</evidence>